<name>A0A392Q1H6_9FABA</name>
<comment type="caution">
    <text evidence="2">The sequence shown here is derived from an EMBL/GenBank/DDBJ whole genome shotgun (WGS) entry which is preliminary data.</text>
</comment>
<organism evidence="2 3">
    <name type="scientific">Trifolium medium</name>
    <dbReference type="NCBI Taxonomy" id="97028"/>
    <lineage>
        <taxon>Eukaryota</taxon>
        <taxon>Viridiplantae</taxon>
        <taxon>Streptophyta</taxon>
        <taxon>Embryophyta</taxon>
        <taxon>Tracheophyta</taxon>
        <taxon>Spermatophyta</taxon>
        <taxon>Magnoliopsida</taxon>
        <taxon>eudicotyledons</taxon>
        <taxon>Gunneridae</taxon>
        <taxon>Pentapetalae</taxon>
        <taxon>rosids</taxon>
        <taxon>fabids</taxon>
        <taxon>Fabales</taxon>
        <taxon>Fabaceae</taxon>
        <taxon>Papilionoideae</taxon>
        <taxon>50 kb inversion clade</taxon>
        <taxon>NPAAA clade</taxon>
        <taxon>Hologalegina</taxon>
        <taxon>IRL clade</taxon>
        <taxon>Trifolieae</taxon>
        <taxon>Trifolium</taxon>
    </lineage>
</organism>
<reference evidence="2 3" key="1">
    <citation type="journal article" date="2018" name="Front. Plant Sci.">
        <title>Red Clover (Trifolium pratense) and Zigzag Clover (T. medium) - A Picture of Genomic Similarities and Differences.</title>
        <authorList>
            <person name="Dluhosova J."/>
            <person name="Istvanek J."/>
            <person name="Nedelnik J."/>
            <person name="Repkova J."/>
        </authorList>
    </citation>
    <scope>NUCLEOTIDE SEQUENCE [LARGE SCALE GENOMIC DNA]</scope>
    <source>
        <strain evidence="3">cv. 10/8</strain>
        <tissue evidence="2">Leaf</tissue>
    </source>
</reference>
<keyword evidence="3" id="KW-1185">Reference proteome</keyword>
<sequence>TTAGCDVSMTTRHMPRKESLGSDVAHLEPIVSVYIREEIRVGKPNVVPKVMRELTVSDAMKKILILEATTNTSSGEFHLVMVEQIESGHRVVASQPKEESDLSRKMKLPNPRPRLRGVRGYYWLS</sequence>
<feature type="non-terminal residue" evidence="2">
    <location>
        <position position="1"/>
    </location>
</feature>
<protein>
    <submittedName>
        <fullName evidence="2">Uncharacterized protein</fullName>
    </submittedName>
</protein>
<dbReference type="AlphaFoldDB" id="A0A392Q1H6"/>
<accession>A0A392Q1H6</accession>
<dbReference type="Proteomes" id="UP000265520">
    <property type="component" value="Unassembled WGS sequence"/>
</dbReference>
<dbReference type="EMBL" id="LXQA010103836">
    <property type="protein sequence ID" value="MCI17095.1"/>
    <property type="molecule type" value="Genomic_DNA"/>
</dbReference>
<evidence type="ECO:0000313" key="2">
    <source>
        <dbReference type="EMBL" id="MCI17095.1"/>
    </source>
</evidence>
<feature type="compositionally biased region" description="Polar residues" evidence="1">
    <location>
        <begin position="1"/>
        <end position="11"/>
    </location>
</feature>
<evidence type="ECO:0000313" key="3">
    <source>
        <dbReference type="Proteomes" id="UP000265520"/>
    </source>
</evidence>
<feature type="region of interest" description="Disordered" evidence="1">
    <location>
        <begin position="91"/>
        <end position="110"/>
    </location>
</feature>
<evidence type="ECO:0000256" key="1">
    <source>
        <dbReference type="SAM" id="MobiDB-lite"/>
    </source>
</evidence>
<proteinExistence type="predicted"/>
<feature type="region of interest" description="Disordered" evidence="1">
    <location>
        <begin position="1"/>
        <end position="20"/>
    </location>
</feature>